<keyword evidence="5" id="KW-1185">Reference proteome</keyword>
<feature type="domain" description="N-acetyltransferase" evidence="3">
    <location>
        <begin position="1"/>
        <end position="143"/>
    </location>
</feature>
<gene>
    <name evidence="4" type="ORF">SAMN05216372_103301</name>
</gene>
<dbReference type="Pfam" id="PF13673">
    <property type="entry name" value="Acetyltransf_10"/>
    <property type="match status" value="1"/>
</dbReference>
<dbReference type="PANTHER" id="PTHR43800:SF1">
    <property type="entry name" value="PEPTIDYL-LYSINE N-ACETYLTRANSFERASE YJAB"/>
    <property type="match status" value="1"/>
</dbReference>
<keyword evidence="2" id="KW-0012">Acyltransferase</keyword>
<evidence type="ECO:0000313" key="5">
    <source>
        <dbReference type="Proteomes" id="UP000243950"/>
    </source>
</evidence>
<evidence type="ECO:0000313" key="4">
    <source>
        <dbReference type="EMBL" id="SFD69340.1"/>
    </source>
</evidence>
<evidence type="ECO:0000259" key="3">
    <source>
        <dbReference type="PROSITE" id="PS51186"/>
    </source>
</evidence>
<sequence>MLIRPALAADHDELLAIWHRAVLATHDFLSAVDIDLLHRQVGELYLHAVALHVCVNENQRILGFIGLNESHVEMLFVDPDCHGQGVGSRLLDYARCRLGPLTVDVNEQNPAAHGFYRRYGFQDTGRSDTDGEGRPFPLIHMAYRRAAD</sequence>
<reference evidence="5" key="1">
    <citation type="submission" date="2016-10" db="EMBL/GenBank/DDBJ databases">
        <authorList>
            <person name="Varghese N."/>
            <person name="Submissions S."/>
        </authorList>
    </citation>
    <scope>NUCLEOTIDE SEQUENCE [LARGE SCALE GENOMIC DNA]</scope>
    <source>
        <strain evidence="5">JCM 2783</strain>
    </source>
</reference>
<organism evidence="4 5">
    <name type="scientific">Pseudomonas straminea</name>
    <dbReference type="NCBI Taxonomy" id="47882"/>
    <lineage>
        <taxon>Bacteria</taxon>
        <taxon>Pseudomonadati</taxon>
        <taxon>Pseudomonadota</taxon>
        <taxon>Gammaproteobacteria</taxon>
        <taxon>Pseudomonadales</taxon>
        <taxon>Pseudomonadaceae</taxon>
        <taxon>Phytopseudomonas</taxon>
    </lineage>
</organism>
<dbReference type="InterPro" id="IPR016181">
    <property type="entry name" value="Acyl_CoA_acyltransferase"/>
</dbReference>
<protein>
    <submittedName>
        <fullName evidence="4">Putative acetyltransferase</fullName>
    </submittedName>
</protein>
<dbReference type="EMBL" id="FOMO01000003">
    <property type="protein sequence ID" value="SFD69340.1"/>
    <property type="molecule type" value="Genomic_DNA"/>
</dbReference>
<accession>A0A1I1UMX5</accession>
<dbReference type="PANTHER" id="PTHR43800">
    <property type="entry name" value="PEPTIDYL-LYSINE N-ACETYLTRANSFERASE YJAB"/>
    <property type="match status" value="1"/>
</dbReference>
<dbReference type="AlphaFoldDB" id="A0A1I1UMX5"/>
<keyword evidence="1 4" id="KW-0808">Transferase</keyword>
<evidence type="ECO:0000256" key="2">
    <source>
        <dbReference type="ARBA" id="ARBA00023315"/>
    </source>
</evidence>
<proteinExistence type="predicted"/>
<dbReference type="CDD" id="cd04301">
    <property type="entry name" value="NAT_SF"/>
    <property type="match status" value="1"/>
</dbReference>
<dbReference type="GO" id="GO:0016747">
    <property type="term" value="F:acyltransferase activity, transferring groups other than amino-acyl groups"/>
    <property type="evidence" value="ECO:0007669"/>
    <property type="project" value="InterPro"/>
</dbReference>
<dbReference type="Gene3D" id="3.40.630.30">
    <property type="match status" value="1"/>
</dbReference>
<dbReference type="SUPFAM" id="SSF55729">
    <property type="entry name" value="Acyl-CoA N-acyltransferases (Nat)"/>
    <property type="match status" value="1"/>
</dbReference>
<dbReference type="PROSITE" id="PS51186">
    <property type="entry name" value="GNAT"/>
    <property type="match status" value="1"/>
</dbReference>
<name>A0A1I1UMX5_PSEOC</name>
<dbReference type="Proteomes" id="UP000243950">
    <property type="component" value="Unassembled WGS sequence"/>
</dbReference>
<dbReference type="InterPro" id="IPR000182">
    <property type="entry name" value="GNAT_dom"/>
</dbReference>
<dbReference type="NCBIfam" id="NF007807">
    <property type="entry name" value="PRK10514.1"/>
    <property type="match status" value="1"/>
</dbReference>
<dbReference type="RefSeq" id="WP_093503065.1">
    <property type="nucleotide sequence ID" value="NZ_BSSG01000004.1"/>
</dbReference>
<evidence type="ECO:0000256" key="1">
    <source>
        <dbReference type="ARBA" id="ARBA00022679"/>
    </source>
</evidence>